<dbReference type="PANTHER" id="PTHR33332">
    <property type="entry name" value="REVERSE TRANSCRIPTASE DOMAIN-CONTAINING PROTEIN"/>
    <property type="match status" value="1"/>
</dbReference>
<dbReference type="AlphaFoldDB" id="A0A2I0UGM2"/>
<accession>A0A2I0UGM2</accession>
<protein>
    <submittedName>
        <fullName evidence="1">Uncharacterized protein</fullName>
    </submittedName>
</protein>
<dbReference type="OrthoDB" id="276744at2759"/>
<organism evidence="1 2">
    <name type="scientific">Limosa lapponica baueri</name>
    <dbReference type="NCBI Taxonomy" id="1758121"/>
    <lineage>
        <taxon>Eukaryota</taxon>
        <taxon>Metazoa</taxon>
        <taxon>Chordata</taxon>
        <taxon>Craniata</taxon>
        <taxon>Vertebrata</taxon>
        <taxon>Euteleostomi</taxon>
        <taxon>Archelosauria</taxon>
        <taxon>Archosauria</taxon>
        <taxon>Dinosauria</taxon>
        <taxon>Saurischia</taxon>
        <taxon>Theropoda</taxon>
        <taxon>Coelurosauria</taxon>
        <taxon>Aves</taxon>
        <taxon>Neognathae</taxon>
        <taxon>Neoaves</taxon>
        <taxon>Charadriiformes</taxon>
        <taxon>Scolopacidae</taxon>
        <taxon>Limosa</taxon>
    </lineage>
</organism>
<keyword evidence="2" id="KW-1185">Reference proteome</keyword>
<reference evidence="2" key="1">
    <citation type="submission" date="2017-11" db="EMBL/GenBank/DDBJ databases">
        <authorList>
            <person name="Lima N.C."/>
            <person name="Parody-Merino A.M."/>
            <person name="Battley P.F."/>
            <person name="Fidler A.E."/>
            <person name="Prosdocimi F."/>
        </authorList>
    </citation>
    <scope>NUCLEOTIDE SEQUENCE [LARGE SCALE GENOMIC DNA]</scope>
</reference>
<evidence type="ECO:0000313" key="1">
    <source>
        <dbReference type="EMBL" id="PKU45197.1"/>
    </source>
</evidence>
<proteinExistence type="predicted"/>
<dbReference type="Proteomes" id="UP000233556">
    <property type="component" value="Unassembled WGS sequence"/>
</dbReference>
<evidence type="ECO:0000313" key="2">
    <source>
        <dbReference type="Proteomes" id="UP000233556"/>
    </source>
</evidence>
<name>A0A2I0UGM2_LIMLA</name>
<dbReference type="EMBL" id="KZ505774">
    <property type="protein sequence ID" value="PKU45197.1"/>
    <property type="molecule type" value="Genomic_DNA"/>
</dbReference>
<gene>
    <name evidence="1" type="ORF">llap_4498</name>
</gene>
<reference evidence="2" key="2">
    <citation type="submission" date="2017-12" db="EMBL/GenBank/DDBJ databases">
        <title>Genome sequence of the Bar-tailed Godwit (Limosa lapponica baueri).</title>
        <authorList>
            <person name="Lima N.C.B."/>
            <person name="Parody-Merino A.M."/>
            <person name="Battley P.F."/>
            <person name="Fidler A.E."/>
            <person name="Prosdocimi F."/>
        </authorList>
    </citation>
    <scope>NUCLEOTIDE SEQUENCE [LARGE SCALE GENOMIC DNA]</scope>
</reference>
<sequence>MKFNKAKYRVPHLGQSSLLYQYGLKDNRIESSPDEKDFKVLVNENLDTCQQCVPGVHKVNGILGCTQRSVAAWSREVILPLYFTLNSPEEKDLGVLVDEKVNMSCQCALAPQKANRILGRTKRNMARRLRKMILPLYSVLVGPHMEYCIQLWSSQHRKDVDLLERVQRRATEMIRGVEHLFYEDRLRDLGMFSLEKRGIQEDLIVAFQYLKGAYKKAGEGLFTRACSDRVKSNAFKLKEGRFTLDMRKKSQNHRIA</sequence>